<dbReference type="EMBL" id="ML001383">
    <property type="protein sequence ID" value="RKO83319.1"/>
    <property type="molecule type" value="Genomic_DNA"/>
</dbReference>
<protein>
    <submittedName>
        <fullName evidence="1">Uncharacterized protein</fullName>
    </submittedName>
</protein>
<keyword evidence="2" id="KW-1185">Reference proteome</keyword>
<accession>A0A4P9VUN7</accession>
<reference evidence="2" key="1">
    <citation type="journal article" date="2018" name="Nat. Microbiol.">
        <title>Leveraging single-cell genomics to expand the fungal tree of life.</title>
        <authorList>
            <person name="Ahrendt S.R."/>
            <person name="Quandt C.A."/>
            <person name="Ciobanu D."/>
            <person name="Clum A."/>
            <person name="Salamov A."/>
            <person name="Andreopoulos B."/>
            <person name="Cheng J.F."/>
            <person name="Woyke T."/>
            <person name="Pelin A."/>
            <person name="Henrissat B."/>
            <person name="Reynolds N.K."/>
            <person name="Benny G.L."/>
            <person name="Smith M.E."/>
            <person name="James T.Y."/>
            <person name="Grigoriev I.V."/>
        </authorList>
    </citation>
    <scope>NUCLEOTIDE SEQUENCE [LARGE SCALE GENOMIC DNA]</scope>
</reference>
<evidence type="ECO:0000313" key="2">
    <source>
        <dbReference type="Proteomes" id="UP000269721"/>
    </source>
</evidence>
<sequence>MNPSSGDVPLKVCKAVWKTPMDFDTHIWKLVELVCHLVRPDQDLEMFPIVAETPSYNSDFEHVNFFQAVYDVTLNNADLTCTHASHILMMLAIAFTSSPQGTAAIMHRFNSTRRRNVDMIELDSAAVFSVNTFHLCAPGILTTVFEQNDIDIKKQAHQFVHDSSMLWSVIKLWVDCHAGELGGAKDMCLDILSASDQ</sequence>
<evidence type="ECO:0000313" key="1">
    <source>
        <dbReference type="EMBL" id="RKO83319.1"/>
    </source>
</evidence>
<dbReference type="AlphaFoldDB" id="A0A4P9VUN7"/>
<proteinExistence type="predicted"/>
<gene>
    <name evidence="1" type="ORF">BDK51DRAFT_28811</name>
</gene>
<name>A0A4P9VUN7_9FUNG</name>
<feature type="non-terminal residue" evidence="1">
    <location>
        <position position="197"/>
    </location>
</feature>
<organism evidence="1 2">
    <name type="scientific">Blyttiomyces helicus</name>
    <dbReference type="NCBI Taxonomy" id="388810"/>
    <lineage>
        <taxon>Eukaryota</taxon>
        <taxon>Fungi</taxon>
        <taxon>Fungi incertae sedis</taxon>
        <taxon>Chytridiomycota</taxon>
        <taxon>Chytridiomycota incertae sedis</taxon>
        <taxon>Chytridiomycetes</taxon>
        <taxon>Chytridiomycetes incertae sedis</taxon>
        <taxon>Blyttiomyces</taxon>
    </lineage>
</organism>
<dbReference type="Proteomes" id="UP000269721">
    <property type="component" value="Unassembled WGS sequence"/>
</dbReference>